<feature type="domain" description="EF-hand" evidence="2">
    <location>
        <begin position="18"/>
        <end position="53"/>
    </location>
</feature>
<dbReference type="EMBL" id="KB008095">
    <property type="protein sequence ID" value="ELR13258.1"/>
    <property type="molecule type" value="Genomic_DNA"/>
</dbReference>
<feature type="compositionally biased region" description="Low complexity" evidence="1">
    <location>
        <begin position="76"/>
        <end position="96"/>
    </location>
</feature>
<evidence type="ECO:0000313" key="3">
    <source>
        <dbReference type="EMBL" id="ELR13258.1"/>
    </source>
</evidence>
<sequence>MVRGNSSSAGPIQLPAQVTSQDLAQVWDRYDKRKSGELSSAKVHKFMKDLAHVAGLKYDKAEADRLIRSVVDHPDTAAAGASTQPQPSSSSGSVPRSPRKQEAAEGDVRVDFERFRRLFLVVLEKEREQQQLLLQQNEKQQQQHRCWAAAS</sequence>
<dbReference type="PROSITE" id="PS50222">
    <property type="entry name" value="EF_HAND_2"/>
    <property type="match status" value="1"/>
</dbReference>
<reference evidence="3 4" key="1">
    <citation type="journal article" date="2013" name="Genome Biol.">
        <title>Genome of Acanthamoeba castellanii highlights extensive lateral gene transfer and early evolution of tyrosine kinase signaling.</title>
        <authorList>
            <person name="Clarke M."/>
            <person name="Lohan A.J."/>
            <person name="Liu B."/>
            <person name="Lagkouvardos I."/>
            <person name="Roy S."/>
            <person name="Zafar N."/>
            <person name="Bertelli C."/>
            <person name="Schilde C."/>
            <person name="Kianianmomeni A."/>
            <person name="Burglin T.R."/>
            <person name="Frech C."/>
            <person name="Turcotte B."/>
            <person name="Kopec K.O."/>
            <person name="Synnott J.M."/>
            <person name="Choo C."/>
            <person name="Paponov I."/>
            <person name="Finkler A."/>
            <person name="Soon Heng Tan C."/>
            <person name="Hutchins A.P."/>
            <person name="Weinmeier T."/>
            <person name="Rattei T."/>
            <person name="Chu J.S."/>
            <person name="Gimenez G."/>
            <person name="Irimia M."/>
            <person name="Rigden D.J."/>
            <person name="Fitzpatrick D.A."/>
            <person name="Lorenzo-Morales J."/>
            <person name="Bateman A."/>
            <person name="Chiu C.H."/>
            <person name="Tang P."/>
            <person name="Hegemann P."/>
            <person name="Fromm H."/>
            <person name="Raoult D."/>
            <person name="Greub G."/>
            <person name="Miranda-Saavedra D."/>
            <person name="Chen N."/>
            <person name="Nash P."/>
            <person name="Ginger M.L."/>
            <person name="Horn M."/>
            <person name="Schaap P."/>
            <person name="Caler L."/>
            <person name="Loftus B."/>
        </authorList>
    </citation>
    <scope>NUCLEOTIDE SEQUENCE [LARGE SCALE GENOMIC DNA]</scope>
    <source>
        <strain evidence="3 4">Neff</strain>
    </source>
</reference>
<organism evidence="3 4">
    <name type="scientific">Acanthamoeba castellanii (strain ATCC 30010 / Neff)</name>
    <dbReference type="NCBI Taxonomy" id="1257118"/>
    <lineage>
        <taxon>Eukaryota</taxon>
        <taxon>Amoebozoa</taxon>
        <taxon>Discosea</taxon>
        <taxon>Longamoebia</taxon>
        <taxon>Centramoebida</taxon>
        <taxon>Acanthamoebidae</taxon>
        <taxon>Acanthamoeba</taxon>
    </lineage>
</organism>
<protein>
    <recommendedName>
        <fullName evidence="2">EF-hand domain-containing protein</fullName>
    </recommendedName>
</protein>
<dbReference type="Proteomes" id="UP000011083">
    <property type="component" value="Unassembled WGS sequence"/>
</dbReference>
<dbReference type="SUPFAM" id="SSF47473">
    <property type="entry name" value="EF-hand"/>
    <property type="match status" value="1"/>
</dbReference>
<evidence type="ECO:0000313" key="4">
    <source>
        <dbReference type="Proteomes" id="UP000011083"/>
    </source>
</evidence>
<dbReference type="KEGG" id="acan:ACA1_147570"/>
<dbReference type="InterPro" id="IPR011992">
    <property type="entry name" value="EF-hand-dom_pair"/>
</dbReference>
<proteinExistence type="predicted"/>
<dbReference type="Gene3D" id="1.10.238.10">
    <property type="entry name" value="EF-hand"/>
    <property type="match status" value="1"/>
</dbReference>
<evidence type="ECO:0000256" key="1">
    <source>
        <dbReference type="SAM" id="MobiDB-lite"/>
    </source>
</evidence>
<feature type="region of interest" description="Disordered" evidence="1">
    <location>
        <begin position="69"/>
        <end position="106"/>
    </location>
</feature>
<dbReference type="InterPro" id="IPR002048">
    <property type="entry name" value="EF_hand_dom"/>
</dbReference>
<keyword evidence="4" id="KW-1185">Reference proteome</keyword>
<accession>L8GKK2</accession>
<evidence type="ECO:0000259" key="2">
    <source>
        <dbReference type="PROSITE" id="PS50222"/>
    </source>
</evidence>
<dbReference type="GO" id="GO:0005509">
    <property type="term" value="F:calcium ion binding"/>
    <property type="evidence" value="ECO:0007669"/>
    <property type="project" value="InterPro"/>
</dbReference>
<name>L8GKK2_ACACF</name>
<dbReference type="VEuPathDB" id="AmoebaDB:ACA1_147570"/>
<gene>
    <name evidence="3" type="ORF">ACA1_147570</name>
</gene>
<dbReference type="RefSeq" id="XP_004335271.1">
    <property type="nucleotide sequence ID" value="XM_004335223.1"/>
</dbReference>
<dbReference type="GeneID" id="14913795"/>
<dbReference type="AlphaFoldDB" id="L8GKK2"/>